<proteinExistence type="predicted"/>
<organism evidence="2 3">
    <name type="scientific">Enhygromyxa salina</name>
    <dbReference type="NCBI Taxonomy" id="215803"/>
    <lineage>
        <taxon>Bacteria</taxon>
        <taxon>Pseudomonadati</taxon>
        <taxon>Myxococcota</taxon>
        <taxon>Polyangia</taxon>
        <taxon>Nannocystales</taxon>
        <taxon>Nannocystaceae</taxon>
        <taxon>Enhygromyxa</taxon>
    </lineage>
</organism>
<reference evidence="2 3" key="1">
    <citation type="submission" date="2018-03" db="EMBL/GenBank/DDBJ databases">
        <title>Draft Genome Sequences of the Obligatory Marine Myxobacteria Enhygromyxa salina SWB005.</title>
        <authorList>
            <person name="Poehlein A."/>
            <person name="Moghaddam J.A."/>
            <person name="Harms H."/>
            <person name="Alanjari M."/>
            <person name="Koenig G.M."/>
            <person name="Daniel R."/>
            <person name="Schaeberle T.F."/>
        </authorList>
    </citation>
    <scope>NUCLEOTIDE SEQUENCE [LARGE SCALE GENOMIC DNA]</scope>
    <source>
        <strain evidence="2 3">SWB005</strain>
    </source>
</reference>
<comment type="caution">
    <text evidence="2">The sequence shown here is derived from an EMBL/GenBank/DDBJ whole genome shotgun (WGS) entry which is preliminary data.</text>
</comment>
<dbReference type="OrthoDB" id="5509963at2"/>
<dbReference type="AlphaFoldDB" id="A0A2S9Y7E7"/>
<dbReference type="EMBL" id="PVNK01000136">
    <property type="protein sequence ID" value="PRQ01029.1"/>
    <property type="molecule type" value="Genomic_DNA"/>
</dbReference>
<evidence type="ECO:0000313" key="3">
    <source>
        <dbReference type="Proteomes" id="UP000237968"/>
    </source>
</evidence>
<dbReference type="Proteomes" id="UP000237968">
    <property type="component" value="Unassembled WGS sequence"/>
</dbReference>
<sequence>MNSHDKGQPRGPRSPSRGLFTVALLLAAVHGCGLVGVEPEEIDLAEGSETGGLDTSAEDGPGDSGGSMGGDGDGDPGDGDGDGDEGPDDSGDGDGDEASTAEGDGDGDSTGDGNGDGDGDRGCEPPTPDECGECTAQMCCDELLACTDDPECGCFLDCLADLNDAQTCVDDCNLDPETNAASLALDECQLGGCEQACG</sequence>
<feature type="region of interest" description="Disordered" evidence="1">
    <location>
        <begin position="40"/>
        <end position="127"/>
    </location>
</feature>
<gene>
    <name evidence="2" type="ORF">ENSA5_27110</name>
</gene>
<name>A0A2S9Y7E7_9BACT</name>
<feature type="compositionally biased region" description="Gly residues" evidence="1">
    <location>
        <begin position="62"/>
        <end position="71"/>
    </location>
</feature>
<keyword evidence="3" id="KW-1185">Reference proteome</keyword>
<protein>
    <recommendedName>
        <fullName evidence="4">Endo-1,4-beta-xylanase A</fullName>
    </recommendedName>
</protein>
<evidence type="ECO:0008006" key="4">
    <source>
        <dbReference type="Google" id="ProtNLM"/>
    </source>
</evidence>
<evidence type="ECO:0000313" key="2">
    <source>
        <dbReference type="EMBL" id="PRQ01029.1"/>
    </source>
</evidence>
<accession>A0A2S9Y7E7</accession>
<feature type="compositionally biased region" description="Acidic residues" evidence="1">
    <location>
        <begin position="72"/>
        <end position="109"/>
    </location>
</feature>
<dbReference type="RefSeq" id="WP_106392099.1">
    <property type="nucleotide sequence ID" value="NZ_PVNK01000136.1"/>
</dbReference>
<evidence type="ECO:0000256" key="1">
    <source>
        <dbReference type="SAM" id="MobiDB-lite"/>
    </source>
</evidence>